<reference evidence="1 2" key="1">
    <citation type="journal article" date="2015" name="Proc. Natl. Acad. Sci. U.S.A.">
        <title>The resurrection genome of Boea hygrometrica: A blueprint for survival of dehydration.</title>
        <authorList>
            <person name="Xiao L."/>
            <person name="Yang G."/>
            <person name="Zhang L."/>
            <person name="Yang X."/>
            <person name="Zhao S."/>
            <person name="Ji Z."/>
            <person name="Zhou Q."/>
            <person name="Hu M."/>
            <person name="Wang Y."/>
            <person name="Chen M."/>
            <person name="Xu Y."/>
            <person name="Jin H."/>
            <person name="Xiao X."/>
            <person name="Hu G."/>
            <person name="Bao F."/>
            <person name="Hu Y."/>
            <person name="Wan P."/>
            <person name="Li L."/>
            <person name="Deng X."/>
            <person name="Kuang T."/>
            <person name="Xiang C."/>
            <person name="Zhu J.K."/>
            <person name="Oliver M.J."/>
            <person name="He Y."/>
        </authorList>
    </citation>
    <scope>NUCLEOTIDE SEQUENCE [LARGE SCALE GENOMIC DNA]</scope>
    <source>
        <strain evidence="2">cv. XS01</strain>
    </source>
</reference>
<protein>
    <submittedName>
        <fullName evidence="1">Uncharacterized protein</fullName>
    </submittedName>
</protein>
<proteinExistence type="predicted"/>
<accession>A0A2Z7AID0</accession>
<evidence type="ECO:0000313" key="2">
    <source>
        <dbReference type="Proteomes" id="UP000250235"/>
    </source>
</evidence>
<dbReference type="EMBL" id="KV014952">
    <property type="protein sequence ID" value="KZV21098.1"/>
    <property type="molecule type" value="Genomic_DNA"/>
</dbReference>
<organism evidence="1 2">
    <name type="scientific">Dorcoceras hygrometricum</name>
    <dbReference type="NCBI Taxonomy" id="472368"/>
    <lineage>
        <taxon>Eukaryota</taxon>
        <taxon>Viridiplantae</taxon>
        <taxon>Streptophyta</taxon>
        <taxon>Embryophyta</taxon>
        <taxon>Tracheophyta</taxon>
        <taxon>Spermatophyta</taxon>
        <taxon>Magnoliopsida</taxon>
        <taxon>eudicotyledons</taxon>
        <taxon>Gunneridae</taxon>
        <taxon>Pentapetalae</taxon>
        <taxon>asterids</taxon>
        <taxon>lamiids</taxon>
        <taxon>Lamiales</taxon>
        <taxon>Gesneriaceae</taxon>
        <taxon>Didymocarpoideae</taxon>
        <taxon>Trichosporeae</taxon>
        <taxon>Loxocarpinae</taxon>
        <taxon>Dorcoceras</taxon>
    </lineage>
</organism>
<sequence length="155" mass="17505">MMSTQSTVVKRSARAGSAMMKSAVTSAISRELQCNQQLIVEVSEKNDVVWINRYDSVGLRAKIQQMLFALITTSRKVPVARYQSQGTSRRVYLSQDDEPVAGYNAPSRRLQCFAYPVAGNPDERKADVVKRVANQMLIIATRRKESSRSSRRYNQ</sequence>
<name>A0A2Z7AID0_9LAMI</name>
<dbReference type="AlphaFoldDB" id="A0A2Z7AID0"/>
<evidence type="ECO:0000313" key="1">
    <source>
        <dbReference type="EMBL" id="KZV21098.1"/>
    </source>
</evidence>
<gene>
    <name evidence="1" type="ORF">F511_29375</name>
</gene>
<keyword evidence="2" id="KW-1185">Reference proteome</keyword>
<dbReference type="Proteomes" id="UP000250235">
    <property type="component" value="Unassembled WGS sequence"/>
</dbReference>